<keyword evidence="3" id="KW-0677">Repeat</keyword>
<comment type="subcellular location">
    <subcellularLocation>
        <location evidence="1">Nucleus</location>
    </subcellularLocation>
</comment>
<dbReference type="GO" id="GO:0043565">
    <property type="term" value="F:sequence-specific DNA binding"/>
    <property type="evidence" value="ECO:0007669"/>
    <property type="project" value="InterPro"/>
</dbReference>
<feature type="compositionally biased region" description="Basic and acidic residues" evidence="10">
    <location>
        <begin position="374"/>
        <end position="385"/>
    </location>
</feature>
<evidence type="ECO:0000256" key="9">
    <source>
        <dbReference type="ARBA" id="ARBA00061157"/>
    </source>
</evidence>
<feature type="compositionally biased region" description="Basic and acidic residues" evidence="10">
    <location>
        <begin position="400"/>
        <end position="443"/>
    </location>
</feature>
<feature type="domain" description="WRKY" evidence="11">
    <location>
        <begin position="272"/>
        <end position="337"/>
    </location>
</feature>
<evidence type="ECO:0000256" key="3">
    <source>
        <dbReference type="ARBA" id="ARBA00022737"/>
    </source>
</evidence>
<comment type="caution">
    <text evidence="12">The sequence shown here is derived from an EMBL/GenBank/DDBJ whole genome shotgun (WGS) entry which is preliminary data.</text>
</comment>
<accession>A0A6D2IC91</accession>
<evidence type="ECO:0000313" key="13">
    <source>
        <dbReference type="Proteomes" id="UP000467841"/>
    </source>
</evidence>
<dbReference type="SUPFAM" id="SSF118290">
    <property type="entry name" value="WRKY DNA-binding domain"/>
    <property type="match status" value="2"/>
</dbReference>
<evidence type="ECO:0000256" key="4">
    <source>
        <dbReference type="ARBA" id="ARBA00022833"/>
    </source>
</evidence>
<keyword evidence="5" id="KW-0805">Transcription regulation</keyword>
<dbReference type="OrthoDB" id="1918969at2759"/>
<evidence type="ECO:0000256" key="7">
    <source>
        <dbReference type="ARBA" id="ARBA00023163"/>
    </source>
</evidence>
<evidence type="ECO:0000313" key="12">
    <source>
        <dbReference type="EMBL" id="CAA7024222.1"/>
    </source>
</evidence>
<proteinExistence type="inferred from homology"/>
<gene>
    <name evidence="12" type="ORF">MERR_LOCUS11457</name>
</gene>
<dbReference type="InterPro" id="IPR036576">
    <property type="entry name" value="WRKY_dom_sf"/>
</dbReference>
<keyword evidence="7" id="KW-0804">Transcription</keyword>
<feature type="region of interest" description="Disordered" evidence="10">
    <location>
        <begin position="216"/>
        <end position="263"/>
    </location>
</feature>
<sequence length="443" mass="49027">MAEVSKAVASDMELAKSSETKAANIATTDKIEEATTPATVTKTETVVEDCETEDVPESTECKKLLQLVPHTTASVSEPDVATEKAPKISESGTALSLQSGSEGSSPFIREKVMEDGYNWRKYGQKLVKGNEFVRSYYRCTRPNCKAKKQLERSSGGQVVDTVYFGEHDHPKPLGSAAVPINQDKRSEVFTAVSKEKSSGSSVQTLRLTEPLKVHVPDLKTDVSSQSSRMKSDNTNKDINSPASKRRKKGGSIEHMPMERSANDSRIVVHTQTLFDIVNDGYRWRKYGQKSVKGSPYPRSYYRCSSSGCPVKKHVERSSHDTKLLITTYEGKHDHDMPPGRVVTHNTTLDSEADEKEEGDADKTPQSSALQTITKDQRVVEEDQSRKKAKTNGFEKSPVSDAKKPKEAKKEKSEDVTKDQEAKSDDKTTLESEEQKLKAESGQS</sequence>
<dbReference type="GO" id="GO:0005634">
    <property type="term" value="C:nucleus"/>
    <property type="evidence" value="ECO:0007669"/>
    <property type="project" value="UniProtKB-SubCell"/>
</dbReference>
<reference evidence="12" key="1">
    <citation type="submission" date="2020-01" db="EMBL/GenBank/DDBJ databases">
        <authorList>
            <person name="Mishra B."/>
        </authorList>
    </citation>
    <scope>NUCLEOTIDE SEQUENCE [LARGE SCALE GENOMIC DNA]</scope>
</reference>
<keyword evidence="8" id="KW-0539">Nucleus</keyword>
<feature type="compositionally biased region" description="Acidic residues" evidence="10">
    <location>
        <begin position="350"/>
        <end position="359"/>
    </location>
</feature>
<dbReference type="Gene3D" id="2.20.25.80">
    <property type="entry name" value="WRKY domain"/>
    <property type="match status" value="2"/>
</dbReference>
<keyword evidence="4" id="KW-0862">Zinc</keyword>
<dbReference type="PANTHER" id="PTHR31221">
    <property type="entry name" value="WRKY TRANSCRIPTION FACTOR PROTEIN 1-RELATED"/>
    <property type="match status" value="1"/>
</dbReference>
<feature type="region of interest" description="Disordered" evidence="10">
    <location>
        <begin position="1"/>
        <end position="31"/>
    </location>
</feature>
<evidence type="ECO:0000259" key="11">
    <source>
        <dbReference type="PROSITE" id="PS50811"/>
    </source>
</evidence>
<evidence type="ECO:0000256" key="10">
    <source>
        <dbReference type="SAM" id="MobiDB-lite"/>
    </source>
</evidence>
<dbReference type="GO" id="GO:0003700">
    <property type="term" value="F:DNA-binding transcription factor activity"/>
    <property type="evidence" value="ECO:0007669"/>
    <property type="project" value="InterPro"/>
</dbReference>
<feature type="compositionally biased region" description="Polar residues" evidence="10">
    <location>
        <begin position="363"/>
        <end position="373"/>
    </location>
</feature>
<evidence type="ECO:0000256" key="5">
    <source>
        <dbReference type="ARBA" id="ARBA00023015"/>
    </source>
</evidence>
<evidence type="ECO:0000256" key="6">
    <source>
        <dbReference type="ARBA" id="ARBA00023125"/>
    </source>
</evidence>
<dbReference type="PROSITE" id="PS50811">
    <property type="entry name" value="WRKY"/>
    <property type="match status" value="2"/>
</dbReference>
<feature type="region of interest" description="Disordered" evidence="10">
    <location>
        <begin position="350"/>
        <end position="443"/>
    </location>
</feature>
<organism evidence="12 13">
    <name type="scientific">Microthlaspi erraticum</name>
    <dbReference type="NCBI Taxonomy" id="1685480"/>
    <lineage>
        <taxon>Eukaryota</taxon>
        <taxon>Viridiplantae</taxon>
        <taxon>Streptophyta</taxon>
        <taxon>Embryophyta</taxon>
        <taxon>Tracheophyta</taxon>
        <taxon>Spermatophyta</taxon>
        <taxon>Magnoliopsida</taxon>
        <taxon>eudicotyledons</taxon>
        <taxon>Gunneridae</taxon>
        <taxon>Pentapetalae</taxon>
        <taxon>rosids</taxon>
        <taxon>malvids</taxon>
        <taxon>Brassicales</taxon>
        <taxon>Brassicaceae</taxon>
        <taxon>Coluteocarpeae</taxon>
        <taxon>Microthlaspi</taxon>
    </lineage>
</organism>
<evidence type="ECO:0000256" key="1">
    <source>
        <dbReference type="ARBA" id="ARBA00004123"/>
    </source>
</evidence>
<dbReference type="FunFam" id="2.20.25.80:FF:000003">
    <property type="entry name" value="WRKY transcription factor 57"/>
    <property type="match status" value="1"/>
</dbReference>
<dbReference type="Pfam" id="PF03106">
    <property type="entry name" value="WRKY"/>
    <property type="match status" value="2"/>
</dbReference>
<keyword evidence="6" id="KW-0238">DNA-binding</keyword>
<dbReference type="Proteomes" id="UP000467841">
    <property type="component" value="Unassembled WGS sequence"/>
</dbReference>
<dbReference type="EMBL" id="CACVBM020000887">
    <property type="protein sequence ID" value="CAA7024222.1"/>
    <property type="molecule type" value="Genomic_DNA"/>
</dbReference>
<dbReference type="SMART" id="SM00774">
    <property type="entry name" value="WRKY"/>
    <property type="match status" value="2"/>
</dbReference>
<dbReference type="InterPro" id="IPR044810">
    <property type="entry name" value="WRKY_plant"/>
</dbReference>
<keyword evidence="2" id="KW-0479">Metal-binding</keyword>
<protein>
    <recommendedName>
        <fullName evidence="11">WRKY domain-containing protein</fullName>
    </recommendedName>
</protein>
<keyword evidence="13" id="KW-1185">Reference proteome</keyword>
<dbReference type="InterPro" id="IPR003657">
    <property type="entry name" value="WRKY_dom"/>
</dbReference>
<feature type="domain" description="WRKY" evidence="11">
    <location>
        <begin position="108"/>
        <end position="172"/>
    </location>
</feature>
<dbReference type="GO" id="GO:0046872">
    <property type="term" value="F:metal ion binding"/>
    <property type="evidence" value="ECO:0007669"/>
    <property type="project" value="UniProtKB-KW"/>
</dbReference>
<comment type="similarity">
    <text evidence="9">Belongs to the WRKY group I family.</text>
</comment>
<dbReference type="PANTHER" id="PTHR31221:SF125">
    <property type="entry name" value="WRKY TRANSCRIPTION FACTOR 1"/>
    <property type="match status" value="1"/>
</dbReference>
<dbReference type="FunFam" id="2.20.25.80:FF:000006">
    <property type="entry name" value="WRKY transcription factor"/>
    <property type="match status" value="1"/>
</dbReference>
<dbReference type="AlphaFoldDB" id="A0A6D2IC91"/>
<name>A0A6D2IC91_9BRAS</name>
<evidence type="ECO:0000256" key="2">
    <source>
        <dbReference type="ARBA" id="ARBA00022723"/>
    </source>
</evidence>
<evidence type="ECO:0000256" key="8">
    <source>
        <dbReference type="ARBA" id="ARBA00023242"/>
    </source>
</evidence>